<organism evidence="3 4">
    <name type="scientific">Prorocentrum cordatum</name>
    <dbReference type="NCBI Taxonomy" id="2364126"/>
    <lineage>
        <taxon>Eukaryota</taxon>
        <taxon>Sar</taxon>
        <taxon>Alveolata</taxon>
        <taxon>Dinophyceae</taxon>
        <taxon>Prorocentrales</taxon>
        <taxon>Prorocentraceae</taxon>
        <taxon>Prorocentrum</taxon>
    </lineage>
</organism>
<dbReference type="SUPFAM" id="SSF51197">
    <property type="entry name" value="Clavaminate synthase-like"/>
    <property type="match status" value="1"/>
</dbReference>
<name>A0ABN9VU55_9DINO</name>
<comment type="caution">
    <text evidence="3">The sequence shown here is derived from an EMBL/GenBank/DDBJ whole genome shotgun (WGS) entry which is preliminary data.</text>
</comment>
<dbReference type="InterPro" id="IPR003347">
    <property type="entry name" value="JmjC_dom"/>
</dbReference>
<proteinExistence type="predicted"/>
<dbReference type="Pfam" id="PF13621">
    <property type="entry name" value="Cupin_8"/>
    <property type="match status" value="1"/>
</dbReference>
<protein>
    <recommendedName>
        <fullName evidence="2">JmjC domain-containing protein</fullName>
    </recommendedName>
</protein>
<evidence type="ECO:0000256" key="1">
    <source>
        <dbReference type="SAM" id="MobiDB-lite"/>
    </source>
</evidence>
<feature type="compositionally biased region" description="Basic residues" evidence="1">
    <location>
        <begin position="358"/>
        <end position="368"/>
    </location>
</feature>
<dbReference type="PANTHER" id="PTHR12461:SF105">
    <property type="entry name" value="HYPOXIA-INDUCIBLE FACTOR 1-ALPHA INHIBITOR"/>
    <property type="match status" value="1"/>
</dbReference>
<accession>A0ABN9VU55</accession>
<dbReference type="PANTHER" id="PTHR12461">
    <property type="entry name" value="HYPOXIA-INDUCIBLE FACTOR 1 ALPHA INHIBITOR-RELATED"/>
    <property type="match status" value="1"/>
</dbReference>
<dbReference type="PROSITE" id="PS51184">
    <property type="entry name" value="JMJC"/>
    <property type="match status" value="1"/>
</dbReference>
<reference evidence="3" key="1">
    <citation type="submission" date="2023-10" db="EMBL/GenBank/DDBJ databases">
        <authorList>
            <person name="Chen Y."/>
            <person name="Shah S."/>
            <person name="Dougan E. K."/>
            <person name="Thang M."/>
            <person name="Chan C."/>
        </authorList>
    </citation>
    <scope>NUCLEOTIDE SEQUENCE [LARGE SCALE GENOMIC DNA]</scope>
</reference>
<evidence type="ECO:0000313" key="4">
    <source>
        <dbReference type="Proteomes" id="UP001189429"/>
    </source>
</evidence>
<evidence type="ECO:0000259" key="2">
    <source>
        <dbReference type="PROSITE" id="PS51184"/>
    </source>
</evidence>
<gene>
    <name evidence="3" type="ORF">PCOR1329_LOCUS60521</name>
</gene>
<dbReference type="InterPro" id="IPR041667">
    <property type="entry name" value="Cupin_8"/>
</dbReference>
<feature type="domain" description="JmjC" evidence="2">
    <location>
        <begin position="158"/>
        <end position="359"/>
    </location>
</feature>
<sequence>MLESRHRESIPRVGSWLTDVASGRRFKDWGGPPTGISKHFGPVRKSFAVDRIASTEVSKFRANYQGQLPVVLTGLAETWPARKKWTLDYLKDKIGRAVVKAVFPERSDGWVNEIAVFNMETFDCSAFPRGKSRNDLLHLVGKWAIVRPPSAHARLADVLSAMSNSSGEVPIYVNQLNMFEGLEPLLEDLGDLRIHESHAREPQHAKDLFVTNAVAVVGLHYDNDDNFITVLKGTKEILLYPPGEHRRVYNNPLVNLLVDFSPEARRKPCHFIVSSAFNKNHCEVNEMQPDVEGGHPMYAKANGTSLTVHAGETVYIPAKWFHAVRTVPAADGGYALAANAWLPPPPARAREKKIANAARKRSAKKREL</sequence>
<dbReference type="EMBL" id="CAUYUJ010017582">
    <property type="protein sequence ID" value="CAK0875987.1"/>
    <property type="molecule type" value="Genomic_DNA"/>
</dbReference>
<dbReference type="Proteomes" id="UP001189429">
    <property type="component" value="Unassembled WGS sequence"/>
</dbReference>
<dbReference type="Gene3D" id="2.60.120.650">
    <property type="entry name" value="Cupin"/>
    <property type="match status" value="1"/>
</dbReference>
<evidence type="ECO:0000313" key="3">
    <source>
        <dbReference type="EMBL" id="CAK0875987.1"/>
    </source>
</evidence>
<feature type="region of interest" description="Disordered" evidence="1">
    <location>
        <begin position="346"/>
        <end position="368"/>
    </location>
</feature>
<keyword evidence="4" id="KW-1185">Reference proteome</keyword>